<dbReference type="OrthoDB" id="6280085at2759"/>
<evidence type="ECO:0000256" key="2">
    <source>
        <dbReference type="ARBA" id="ARBA00022737"/>
    </source>
</evidence>
<evidence type="ECO:0000313" key="6">
    <source>
        <dbReference type="Proteomes" id="UP000752171"/>
    </source>
</evidence>
<dbReference type="RefSeq" id="XP_007244139.1">
    <property type="nucleotide sequence ID" value="XM_007244077.4"/>
</dbReference>
<protein>
    <submittedName>
        <fullName evidence="5">Calcyphosin-2</fullName>
    </submittedName>
</protein>
<proteinExistence type="predicted"/>
<dbReference type="RefSeq" id="XP_022535263.1">
    <property type="nucleotide sequence ID" value="XM_022679542.2"/>
</dbReference>
<dbReference type="SUPFAM" id="SSF47473">
    <property type="entry name" value="EF-hand"/>
    <property type="match status" value="1"/>
</dbReference>
<dbReference type="CTD" id="84698"/>
<accession>A0A8T2LQ82</accession>
<comment type="caution">
    <text evidence="5">The sequence shown here is derived from an EMBL/GenBank/DDBJ whole genome shotgun (WGS) entry which is preliminary data.</text>
</comment>
<keyword evidence="1" id="KW-0479">Metal-binding</keyword>
<sequence length="524" mass="59694">MDQSLNVRRTFTPQRQTASQTGGGARGQRPKEVPVLQLDRLGDREEEEEEKASFITVAGNPSLSALSWGTAVSARPPQKWVEGTENITERNASLLRYQESPQSSHRGYPLSRPPSSHRPNQPVHLTPCSAELNQIQTNTIHSRTKKLEAEGLTVEKRKQAVIEQMMVDQLSRAVISDPEQNATNQFNASARHRRTLHHTMVKTPKSLTENLLSHKLCFQARILSRCGREGCRELIGFFFNCDRTLTVYEYRSFGKNRCSALPFIARGVYRTRGRPYCLYDISQGADLRFSTDMPHLSDSLRQRPYLTLRVTDVDEETKQTLLTQSGDSKQYFSEEEINDHKTLRAIQAAVRNRLKGHAIQTLIGLGRRLQSLDVNENGLIQKEKLRECLAEELSLSRQDSEAVWRIVGQQEEPLMDYAEMMRAVTGEMSEIRKAIFMKVYVKLDPNKTGSVSLSDIEKFYSATPSQHLEFDVGTKMDFLTCVWGTGRVTRDVSYGEFEDYYEGLSIEVPTDQEYIDILKSTWSI</sequence>
<dbReference type="KEGG" id="amex:103029470"/>
<evidence type="ECO:0000256" key="3">
    <source>
        <dbReference type="ARBA" id="ARBA00022837"/>
    </source>
</evidence>
<reference evidence="5 6" key="1">
    <citation type="submission" date="2021-07" db="EMBL/GenBank/DDBJ databases">
        <authorList>
            <person name="Imarazene B."/>
            <person name="Zahm M."/>
            <person name="Klopp C."/>
            <person name="Cabau C."/>
            <person name="Beille S."/>
            <person name="Jouanno E."/>
            <person name="Castinel A."/>
            <person name="Lluch J."/>
            <person name="Gil L."/>
            <person name="Kuchtly C."/>
            <person name="Lopez Roques C."/>
            <person name="Donnadieu C."/>
            <person name="Parrinello H."/>
            <person name="Journot L."/>
            <person name="Du K."/>
            <person name="Schartl M."/>
            <person name="Retaux S."/>
            <person name="Guiguen Y."/>
        </authorList>
    </citation>
    <scope>NUCLEOTIDE SEQUENCE [LARGE SCALE GENOMIC DNA]</scope>
    <source>
        <strain evidence="5">Pach_M1</strain>
        <tissue evidence="5">Testis</tissue>
    </source>
</reference>
<dbReference type="InterPro" id="IPR051581">
    <property type="entry name" value="Ca-bind"/>
</dbReference>
<feature type="region of interest" description="Disordered" evidence="4">
    <location>
        <begin position="1"/>
        <end position="50"/>
    </location>
</feature>
<dbReference type="GO" id="GO:0046872">
    <property type="term" value="F:metal ion binding"/>
    <property type="evidence" value="ECO:0007669"/>
    <property type="project" value="UniProtKB-KW"/>
</dbReference>
<dbReference type="PROSITE" id="PS00018">
    <property type="entry name" value="EF_HAND_1"/>
    <property type="match status" value="1"/>
</dbReference>
<keyword evidence="3" id="KW-0106">Calcium</keyword>
<dbReference type="OMA" id="ESAWLIM"/>
<feature type="region of interest" description="Disordered" evidence="4">
    <location>
        <begin position="98"/>
        <end position="121"/>
    </location>
</feature>
<dbReference type="Gene3D" id="1.10.238.10">
    <property type="entry name" value="EF-hand"/>
    <property type="match status" value="1"/>
</dbReference>
<organism evidence="5 6">
    <name type="scientific">Astyanax mexicanus</name>
    <name type="common">Blind cave fish</name>
    <name type="synonym">Astyanax fasciatus mexicanus</name>
    <dbReference type="NCBI Taxonomy" id="7994"/>
    <lineage>
        <taxon>Eukaryota</taxon>
        <taxon>Metazoa</taxon>
        <taxon>Chordata</taxon>
        <taxon>Craniata</taxon>
        <taxon>Vertebrata</taxon>
        <taxon>Euteleostomi</taxon>
        <taxon>Actinopterygii</taxon>
        <taxon>Neopterygii</taxon>
        <taxon>Teleostei</taxon>
        <taxon>Ostariophysi</taxon>
        <taxon>Characiformes</taxon>
        <taxon>Characoidei</taxon>
        <taxon>Acestrorhamphidae</taxon>
        <taxon>Acestrorhamphinae</taxon>
        <taxon>Astyanax</taxon>
    </lineage>
</organism>
<feature type="compositionally biased region" description="Polar residues" evidence="4">
    <location>
        <begin position="1"/>
        <end position="20"/>
    </location>
</feature>
<dbReference type="GeneID" id="103029470"/>
<dbReference type="Proteomes" id="UP000752171">
    <property type="component" value="Unassembled WGS sequence"/>
</dbReference>
<evidence type="ECO:0000256" key="1">
    <source>
        <dbReference type="ARBA" id="ARBA00022723"/>
    </source>
</evidence>
<gene>
    <name evidence="5" type="primary">CAPS2</name>
    <name evidence="5" type="ORF">AMEX_G12081</name>
</gene>
<dbReference type="InterPro" id="IPR018247">
    <property type="entry name" value="EF_Hand_1_Ca_BS"/>
</dbReference>
<evidence type="ECO:0000256" key="4">
    <source>
        <dbReference type="SAM" id="MobiDB-lite"/>
    </source>
</evidence>
<evidence type="ECO:0000313" key="5">
    <source>
        <dbReference type="EMBL" id="KAG9272997.1"/>
    </source>
</evidence>
<dbReference type="AlphaFoldDB" id="A0A8T2LQ82"/>
<keyword evidence="2" id="KW-0677">Repeat</keyword>
<dbReference type="PANTHER" id="PTHR34524">
    <property type="entry name" value="CALCYPHOSIN"/>
    <property type="match status" value="1"/>
</dbReference>
<dbReference type="EMBL" id="JAICCE010000009">
    <property type="protein sequence ID" value="KAG9272997.1"/>
    <property type="molecule type" value="Genomic_DNA"/>
</dbReference>
<name>A0A8T2LQ82_ASTMX</name>
<dbReference type="InterPro" id="IPR011992">
    <property type="entry name" value="EF-hand-dom_pair"/>
</dbReference>
<dbReference type="PANTHER" id="PTHR34524:SF3">
    <property type="entry name" value="CALCYPHOSIN-2"/>
    <property type="match status" value="1"/>
</dbReference>